<keyword evidence="2 4" id="KW-0238">DNA-binding</keyword>
<dbReference type="InterPro" id="IPR009057">
    <property type="entry name" value="Homeodomain-like_sf"/>
</dbReference>
<dbReference type="Proteomes" id="UP001500460">
    <property type="component" value="Unassembled WGS sequence"/>
</dbReference>
<dbReference type="PROSITE" id="PS50977">
    <property type="entry name" value="HTH_TETR_2"/>
    <property type="match status" value="1"/>
</dbReference>
<dbReference type="InterPro" id="IPR036271">
    <property type="entry name" value="Tet_transcr_reg_TetR-rel_C_sf"/>
</dbReference>
<dbReference type="Pfam" id="PF00440">
    <property type="entry name" value="TetR_N"/>
    <property type="match status" value="1"/>
</dbReference>
<dbReference type="InterPro" id="IPR001647">
    <property type="entry name" value="HTH_TetR"/>
</dbReference>
<dbReference type="SUPFAM" id="SSF48498">
    <property type="entry name" value="Tetracyclin repressor-like, C-terminal domain"/>
    <property type="match status" value="1"/>
</dbReference>
<protein>
    <submittedName>
        <fullName evidence="6">ScbR family autoregulator-binding transcription factor</fullName>
    </submittedName>
</protein>
<dbReference type="InterPro" id="IPR050109">
    <property type="entry name" value="HTH-type_TetR-like_transc_reg"/>
</dbReference>
<dbReference type="PRINTS" id="PR00455">
    <property type="entry name" value="HTHTETR"/>
</dbReference>
<proteinExistence type="predicted"/>
<comment type="caution">
    <text evidence="6">The sequence shown here is derived from an EMBL/GenBank/DDBJ whole genome shotgun (WGS) entry which is preliminary data.</text>
</comment>
<dbReference type="PANTHER" id="PTHR30055">
    <property type="entry name" value="HTH-TYPE TRANSCRIPTIONAL REGULATOR RUTR"/>
    <property type="match status" value="1"/>
</dbReference>
<feature type="DNA-binding region" description="H-T-H motif" evidence="4">
    <location>
        <begin position="31"/>
        <end position="50"/>
    </location>
</feature>
<reference evidence="6 7" key="1">
    <citation type="journal article" date="2019" name="Int. J. Syst. Evol. Microbiol.">
        <title>The Global Catalogue of Microorganisms (GCM) 10K type strain sequencing project: providing services to taxonomists for standard genome sequencing and annotation.</title>
        <authorList>
            <consortium name="The Broad Institute Genomics Platform"/>
            <consortium name="The Broad Institute Genome Sequencing Center for Infectious Disease"/>
            <person name="Wu L."/>
            <person name="Ma J."/>
        </authorList>
    </citation>
    <scope>NUCLEOTIDE SEQUENCE [LARGE SCALE GENOMIC DNA]</scope>
    <source>
        <strain evidence="6 7">JCM 6922</strain>
    </source>
</reference>
<evidence type="ECO:0000256" key="3">
    <source>
        <dbReference type="ARBA" id="ARBA00023163"/>
    </source>
</evidence>
<evidence type="ECO:0000313" key="7">
    <source>
        <dbReference type="Proteomes" id="UP001500460"/>
    </source>
</evidence>
<dbReference type="Gene3D" id="1.10.357.10">
    <property type="entry name" value="Tetracycline Repressor, domain 2"/>
    <property type="match status" value="1"/>
</dbReference>
<feature type="domain" description="HTH tetR-type" evidence="5">
    <location>
        <begin position="8"/>
        <end position="68"/>
    </location>
</feature>
<evidence type="ECO:0000313" key="6">
    <source>
        <dbReference type="EMBL" id="GAA2446324.1"/>
    </source>
</evidence>
<keyword evidence="1" id="KW-0805">Transcription regulation</keyword>
<keyword evidence="7" id="KW-1185">Reference proteome</keyword>
<evidence type="ECO:0000259" key="5">
    <source>
        <dbReference type="PROSITE" id="PS50977"/>
    </source>
</evidence>
<name>A0ABN3K464_9ACTN</name>
<evidence type="ECO:0000256" key="2">
    <source>
        <dbReference type="ARBA" id="ARBA00023125"/>
    </source>
</evidence>
<dbReference type="PANTHER" id="PTHR30055:SF234">
    <property type="entry name" value="HTH-TYPE TRANSCRIPTIONAL REGULATOR BETI"/>
    <property type="match status" value="1"/>
</dbReference>
<evidence type="ECO:0000256" key="1">
    <source>
        <dbReference type="ARBA" id="ARBA00023015"/>
    </source>
</evidence>
<dbReference type="RefSeq" id="WP_344605789.1">
    <property type="nucleotide sequence ID" value="NZ_BAAATK010000028.1"/>
</dbReference>
<dbReference type="SUPFAM" id="SSF46689">
    <property type="entry name" value="Homeodomain-like"/>
    <property type="match status" value="1"/>
</dbReference>
<organism evidence="6 7">
    <name type="scientific">Streptomyces glaucus</name>
    <dbReference type="NCBI Taxonomy" id="284029"/>
    <lineage>
        <taxon>Bacteria</taxon>
        <taxon>Bacillati</taxon>
        <taxon>Actinomycetota</taxon>
        <taxon>Actinomycetes</taxon>
        <taxon>Kitasatosporales</taxon>
        <taxon>Streptomycetaceae</taxon>
        <taxon>Streptomyces</taxon>
    </lineage>
</organism>
<dbReference type="EMBL" id="BAAATK010000028">
    <property type="protein sequence ID" value="GAA2446324.1"/>
    <property type="molecule type" value="Genomic_DNA"/>
</dbReference>
<keyword evidence="3" id="KW-0804">Transcription</keyword>
<accession>A0ABN3K464</accession>
<gene>
    <name evidence="6" type="ORF">GCM10010421_42330</name>
</gene>
<sequence>MVRQERAIRTRQALLRVAAETFAREGYACASLPAISDAAGVGRGALHFHSSSKGALAEAVVAEAGARLDLILQRARHGEDRPALRLLAEATHALVEGITADAVVRAGFRLDVDVTRKGGTGLWKRWEAWVRGVLAEAERSGEPPPGLSRSALAAVVVAATAGFETLAARDPK</sequence>
<evidence type="ECO:0000256" key="4">
    <source>
        <dbReference type="PROSITE-ProRule" id="PRU00335"/>
    </source>
</evidence>